<evidence type="ECO:0000313" key="5">
    <source>
        <dbReference type="EMBL" id="VDP02198.1"/>
    </source>
</evidence>
<dbReference type="EMBL" id="UZAL01009554">
    <property type="protein sequence ID" value="VDP02198.1"/>
    <property type="molecule type" value="Genomic_DNA"/>
</dbReference>
<name>A0A183NPM0_9TREM</name>
<dbReference type="InterPro" id="IPR009771">
    <property type="entry name" value="RIC1_C"/>
</dbReference>
<evidence type="ECO:0000256" key="1">
    <source>
        <dbReference type="ARBA" id="ARBA00004370"/>
    </source>
</evidence>
<sequence length="203" mass="24170">MIVLTIVHTFVKYNEPQVCTKTREIHFGNCERTHPLLPQVVAFIQEFSDFLEILAHCSRKTDVTWWPHLFITIGRKPKDLFELCLENNKLETAASFLILLQTSEPLSVSWEVMLSQTISYASTYLICCNHNSATHSFYHIDFIFSQWFVPYKYRIIRTKGKRLSFVKVCFFLVDIQSWNRINLYSYHQGRSQYCLWLQVLYFF</sequence>
<dbReference type="GO" id="GO:0034066">
    <property type="term" value="C:Ric1-Rgp1 guanyl-nucleotide exchange factor complex"/>
    <property type="evidence" value="ECO:0007669"/>
    <property type="project" value="InterPro"/>
</dbReference>
<dbReference type="STRING" id="31246.A0A183NPM0"/>
<organism evidence="5 6">
    <name type="scientific">Schistosoma mattheei</name>
    <dbReference type="NCBI Taxonomy" id="31246"/>
    <lineage>
        <taxon>Eukaryota</taxon>
        <taxon>Metazoa</taxon>
        <taxon>Spiralia</taxon>
        <taxon>Lophotrochozoa</taxon>
        <taxon>Platyhelminthes</taxon>
        <taxon>Trematoda</taxon>
        <taxon>Digenea</taxon>
        <taxon>Strigeidida</taxon>
        <taxon>Schistosomatoidea</taxon>
        <taxon>Schistosomatidae</taxon>
        <taxon>Schistosoma</taxon>
    </lineage>
</organism>
<reference evidence="5 6" key="1">
    <citation type="submission" date="2018-11" db="EMBL/GenBank/DDBJ databases">
        <authorList>
            <consortium name="Pathogen Informatics"/>
        </authorList>
    </citation>
    <scope>NUCLEOTIDE SEQUENCE [LARGE SCALE GENOMIC DNA]</scope>
    <source>
        <strain>Denwood</strain>
        <strain evidence="6">Zambia</strain>
    </source>
</reference>
<dbReference type="PANTHER" id="PTHR22746">
    <property type="entry name" value="RAB6A-GEF COMPLEX PARTNER PROTEIN 1"/>
    <property type="match status" value="1"/>
</dbReference>
<keyword evidence="6" id="KW-1185">Reference proteome</keyword>
<evidence type="ECO:0000256" key="3">
    <source>
        <dbReference type="ARBA" id="ARBA00029879"/>
    </source>
</evidence>
<dbReference type="Proteomes" id="UP000269396">
    <property type="component" value="Unassembled WGS sequence"/>
</dbReference>
<dbReference type="Pfam" id="PF07064">
    <property type="entry name" value="RIC1"/>
    <property type="match status" value="1"/>
</dbReference>
<evidence type="ECO:0000259" key="4">
    <source>
        <dbReference type="Pfam" id="PF07064"/>
    </source>
</evidence>
<dbReference type="GO" id="GO:0006886">
    <property type="term" value="P:intracellular protein transport"/>
    <property type="evidence" value="ECO:0007669"/>
    <property type="project" value="InterPro"/>
</dbReference>
<comment type="subcellular location">
    <subcellularLocation>
        <location evidence="1">Membrane</location>
    </subcellularLocation>
</comment>
<feature type="domain" description="RIC1 C-terminal alpha solenoid region" evidence="4">
    <location>
        <begin position="29"/>
        <end position="110"/>
    </location>
</feature>
<accession>A0A183NPM0</accession>
<dbReference type="GO" id="GO:0005829">
    <property type="term" value="C:cytosol"/>
    <property type="evidence" value="ECO:0007669"/>
    <property type="project" value="TreeGrafter"/>
</dbReference>
<evidence type="ECO:0000256" key="2">
    <source>
        <dbReference type="ARBA" id="ARBA00023136"/>
    </source>
</evidence>
<dbReference type="GO" id="GO:0000139">
    <property type="term" value="C:Golgi membrane"/>
    <property type="evidence" value="ECO:0007669"/>
    <property type="project" value="TreeGrafter"/>
</dbReference>
<evidence type="ECO:0000313" key="6">
    <source>
        <dbReference type="Proteomes" id="UP000269396"/>
    </source>
</evidence>
<protein>
    <recommendedName>
        <fullName evidence="3">Protein RIC1 homolog</fullName>
    </recommendedName>
</protein>
<dbReference type="AlphaFoldDB" id="A0A183NPM0"/>
<dbReference type="InterPro" id="IPR040096">
    <property type="entry name" value="Ric1"/>
</dbReference>
<dbReference type="PANTHER" id="PTHR22746:SF10">
    <property type="entry name" value="GUANINE NUCLEOTIDE EXCHANGE FACTOR SUBUNIT RIC1"/>
    <property type="match status" value="1"/>
</dbReference>
<proteinExistence type="predicted"/>
<dbReference type="GO" id="GO:0042147">
    <property type="term" value="P:retrograde transport, endosome to Golgi"/>
    <property type="evidence" value="ECO:0007669"/>
    <property type="project" value="TreeGrafter"/>
</dbReference>
<keyword evidence="2" id="KW-0472">Membrane</keyword>
<gene>
    <name evidence="5" type="ORF">SMTD_LOCUS4056</name>
</gene>